<accession>A0A1M6LAA5</accession>
<dbReference type="RefSeq" id="WP_073171443.1">
    <property type="nucleotide sequence ID" value="NZ_FQZE01000026.1"/>
</dbReference>
<reference evidence="3 4" key="1">
    <citation type="submission" date="2016-11" db="EMBL/GenBank/DDBJ databases">
        <authorList>
            <person name="Jaros S."/>
            <person name="Januszkiewicz K."/>
            <person name="Wedrychowicz H."/>
        </authorList>
    </citation>
    <scope>NUCLEOTIDE SEQUENCE [LARGE SCALE GENOMIC DNA]</scope>
    <source>
        <strain evidence="3 4">DSM 27063</strain>
    </source>
</reference>
<evidence type="ECO:0000313" key="4">
    <source>
        <dbReference type="Proteomes" id="UP000184050"/>
    </source>
</evidence>
<evidence type="ECO:0000259" key="1">
    <source>
        <dbReference type="Pfam" id="PF02368"/>
    </source>
</evidence>
<dbReference type="NCBIfam" id="TIGR04183">
    <property type="entry name" value="Por_Secre_tail"/>
    <property type="match status" value="1"/>
</dbReference>
<dbReference type="Proteomes" id="UP000184050">
    <property type="component" value="Unassembled WGS sequence"/>
</dbReference>
<proteinExistence type="predicted"/>
<dbReference type="STRING" id="1168035.SAMN05444280_12623"/>
<dbReference type="Gene3D" id="2.60.40.1080">
    <property type="match status" value="1"/>
</dbReference>
<gene>
    <name evidence="3" type="ORF">SAMN05444280_12623</name>
</gene>
<name>A0A1M6LAA5_9BACT</name>
<dbReference type="InterPro" id="IPR003343">
    <property type="entry name" value="Big_2"/>
</dbReference>
<dbReference type="EMBL" id="FQZE01000026">
    <property type="protein sequence ID" value="SHJ68130.1"/>
    <property type="molecule type" value="Genomic_DNA"/>
</dbReference>
<feature type="domain" description="Secretion system C-terminal sorting" evidence="2">
    <location>
        <begin position="708"/>
        <end position="777"/>
    </location>
</feature>
<dbReference type="OrthoDB" id="975810at2"/>
<dbReference type="Pfam" id="PF02368">
    <property type="entry name" value="Big_2"/>
    <property type="match status" value="1"/>
</dbReference>
<protein>
    <submittedName>
        <fullName evidence="3">Por secretion system C-terminal sorting domain-containing protein</fullName>
    </submittedName>
</protein>
<feature type="domain" description="BIG2" evidence="1">
    <location>
        <begin position="317"/>
        <end position="372"/>
    </location>
</feature>
<dbReference type="InterPro" id="IPR008964">
    <property type="entry name" value="Invasin/intimin_cell_adhesion"/>
</dbReference>
<evidence type="ECO:0000259" key="2">
    <source>
        <dbReference type="Pfam" id="PF18962"/>
    </source>
</evidence>
<dbReference type="Pfam" id="PF18962">
    <property type="entry name" value="Por_Secre_tail"/>
    <property type="match status" value="1"/>
</dbReference>
<dbReference type="SUPFAM" id="SSF49373">
    <property type="entry name" value="Invasin/intimin cell-adhesion fragments"/>
    <property type="match status" value="1"/>
</dbReference>
<evidence type="ECO:0000313" key="3">
    <source>
        <dbReference type="EMBL" id="SHJ68130.1"/>
    </source>
</evidence>
<dbReference type="AlphaFoldDB" id="A0A1M6LAA5"/>
<organism evidence="3 4">
    <name type="scientific">Tangfeifania diversioriginum</name>
    <dbReference type="NCBI Taxonomy" id="1168035"/>
    <lineage>
        <taxon>Bacteria</taxon>
        <taxon>Pseudomonadati</taxon>
        <taxon>Bacteroidota</taxon>
        <taxon>Bacteroidia</taxon>
        <taxon>Marinilabiliales</taxon>
        <taxon>Prolixibacteraceae</taxon>
        <taxon>Tangfeifania</taxon>
    </lineage>
</organism>
<dbReference type="InterPro" id="IPR026444">
    <property type="entry name" value="Secre_tail"/>
</dbReference>
<sequence>MNKLLLLFVWGAFPFWGLSQTNGFEVWDYKPAPGQHINISSLGTPAAAEQMAANPDKLVSLGSFGGYVILKFNEACLNDQENPYGVDFTVFGNAFSGSSEPGVVWVMQDENSNGKPDDTWFEIAGSQHFYSQSIQNSSVTYFKTETRDVFWKNNSGESGWIFANNFNLQEYYPANDFFPGYPPDSVTFEGTMLYPFIDSLQQVIKTEALAFGYADNRPRVKGIDMTVPDNPYTTEIEGAGGDPIDISWAVEENGNYVHLDSIHFVKIVTGTLANTSHLGEISTDVSWFADVAPAPEISGKENMLVVFPTSKKLVAGDSSLLEAVYFEQGRKKRTDISFSSQDELVATVDNSGKLTAQSTGETQISISAKAEVQQINIMVVEPDSIQILTDFSALYPGDSVRLEATVYDNENEKLNIPVHFSSSRPGLGQVVQQNGSYWLKAIQPGILNVVCNVEGFDLQAEKNVEVLSENEKIKLYFSLKNEDENLFPFQWIEVGEVDLMQVVENPQLNYSGLNRLTLAHAMVAGLSKVEVDFKFRDDEASGGKLYLYSVETEGIYSYGWGGKTEPESFARGWIARLNGNPFLNSFNEIEISDGDTLDLYHVSTITQPWNYSRLLTNKDSAKRNEEVEILLEQTTCNFFDGEITESGFAPLKNVQVSADDIYFTDESGKVVFIIDTEPPITVSSGNNAVFIAKKTITGIHEISQLIQVYPNPVENELTIGGTVISKSKIVLFSSTGQLLFNKEIFTFPAKVDFSSFQPGIYYLVVTHRQGTETCKIIKK</sequence>
<keyword evidence="4" id="KW-1185">Reference proteome</keyword>